<organism evidence="9">
    <name type="scientific">Caenorhabditis remanei</name>
    <name type="common">Caenorhabditis vulgaris</name>
    <dbReference type="NCBI Taxonomy" id="31234"/>
    <lineage>
        <taxon>Eukaryota</taxon>
        <taxon>Metazoa</taxon>
        <taxon>Ecdysozoa</taxon>
        <taxon>Nematoda</taxon>
        <taxon>Chromadorea</taxon>
        <taxon>Rhabditida</taxon>
        <taxon>Rhabditina</taxon>
        <taxon>Rhabditomorpha</taxon>
        <taxon>Rhabditoidea</taxon>
        <taxon>Rhabditidae</taxon>
        <taxon>Peloderinae</taxon>
        <taxon>Caenorhabditis</taxon>
    </lineage>
</organism>
<dbReference type="GO" id="GO:0005044">
    <property type="term" value="F:scavenger receptor activity"/>
    <property type="evidence" value="ECO:0007669"/>
    <property type="project" value="TreeGrafter"/>
</dbReference>
<dbReference type="Pfam" id="PF01130">
    <property type="entry name" value="CD36"/>
    <property type="match status" value="1"/>
</dbReference>
<dbReference type="OMA" id="QFQITRT"/>
<keyword evidence="3 7" id="KW-0812">Transmembrane</keyword>
<dbReference type="STRING" id="31234.E3N438"/>
<dbReference type="AlphaFoldDB" id="E3N438"/>
<evidence type="ECO:0000256" key="6">
    <source>
        <dbReference type="ARBA" id="ARBA00023180"/>
    </source>
</evidence>
<dbReference type="OrthoDB" id="18585at2759"/>
<evidence type="ECO:0000313" key="8">
    <source>
        <dbReference type="EMBL" id="EFO85345.1"/>
    </source>
</evidence>
<dbReference type="EMBL" id="DS268523">
    <property type="protein sequence ID" value="EFO85345.1"/>
    <property type="molecule type" value="Genomic_DNA"/>
</dbReference>
<dbReference type="InterPro" id="IPR002159">
    <property type="entry name" value="CD36_fam"/>
</dbReference>
<evidence type="ECO:0000256" key="7">
    <source>
        <dbReference type="SAM" id="Phobius"/>
    </source>
</evidence>
<dbReference type="HOGENOM" id="CLU_1311128_0_0_1"/>
<protein>
    <submittedName>
        <fullName evidence="8">CRE-SCAV-6 protein</fullName>
    </submittedName>
</protein>
<dbReference type="InParanoid" id="E3N438"/>
<proteinExistence type="inferred from homology"/>
<evidence type="ECO:0000256" key="3">
    <source>
        <dbReference type="ARBA" id="ARBA00022692"/>
    </source>
</evidence>
<dbReference type="GO" id="GO:0005737">
    <property type="term" value="C:cytoplasm"/>
    <property type="evidence" value="ECO:0007669"/>
    <property type="project" value="TreeGrafter"/>
</dbReference>
<dbReference type="PANTHER" id="PTHR11923:SF55">
    <property type="entry name" value="SCAVENGER RECEPTOR (CD36 FAMILY) RELATED"/>
    <property type="match status" value="1"/>
</dbReference>
<evidence type="ECO:0000256" key="2">
    <source>
        <dbReference type="ARBA" id="ARBA00010532"/>
    </source>
</evidence>
<gene>
    <name evidence="8" type="primary">Cre-scav-6</name>
    <name evidence="8" type="ORF">CRE_24152</name>
</gene>
<dbReference type="eggNOG" id="KOG3776">
    <property type="taxonomic scope" value="Eukaryota"/>
</dbReference>
<keyword evidence="6" id="KW-0325">Glycoprotein</keyword>
<dbReference type="Proteomes" id="UP000008281">
    <property type="component" value="Unassembled WGS sequence"/>
</dbReference>
<sequence length="210" mass="23726">MKIRIGKLDVFIVIAAAICLVFGIVMWAAFSSIYSNLVIQNLRLSINTDSSLGYSAFQYTNPQVDNVMKFYFFNLTNPDEVKYYSAAPSLVEIGPFAVKSTFDFNGDKSQMFYQNYKRYILSKDYSCDECDWDRNIVFPNPPGLGAVGSMIDPQFQITRTGRTIIATALMILGEYPFVSSPSFPEFIKATAGVSYRFQSPRCQNSVIFKE</sequence>
<keyword evidence="9" id="KW-1185">Reference proteome</keyword>
<feature type="transmembrane region" description="Helical" evidence="7">
    <location>
        <begin position="12"/>
        <end position="34"/>
    </location>
</feature>
<evidence type="ECO:0000313" key="9">
    <source>
        <dbReference type="Proteomes" id="UP000008281"/>
    </source>
</evidence>
<accession>E3N438</accession>
<evidence type="ECO:0000256" key="4">
    <source>
        <dbReference type="ARBA" id="ARBA00022989"/>
    </source>
</evidence>
<dbReference type="PANTHER" id="PTHR11923">
    <property type="entry name" value="SCAVENGER RECEPTOR CLASS B TYPE-1 SR-B1"/>
    <property type="match status" value="1"/>
</dbReference>
<name>E3N438_CAERE</name>
<keyword evidence="5 7" id="KW-0472">Membrane</keyword>
<comment type="subcellular location">
    <subcellularLocation>
        <location evidence="1">Membrane</location>
    </subcellularLocation>
</comment>
<dbReference type="GO" id="GO:0016020">
    <property type="term" value="C:membrane"/>
    <property type="evidence" value="ECO:0007669"/>
    <property type="project" value="UniProtKB-SubCell"/>
</dbReference>
<evidence type="ECO:0000256" key="5">
    <source>
        <dbReference type="ARBA" id="ARBA00023136"/>
    </source>
</evidence>
<evidence type="ECO:0000256" key="1">
    <source>
        <dbReference type="ARBA" id="ARBA00004370"/>
    </source>
</evidence>
<keyword evidence="4 7" id="KW-1133">Transmembrane helix</keyword>
<reference evidence="8" key="1">
    <citation type="submission" date="2007-07" db="EMBL/GenBank/DDBJ databases">
        <title>PCAP assembly of the Caenorhabditis remanei genome.</title>
        <authorList>
            <consortium name="The Caenorhabditis remanei Sequencing Consortium"/>
            <person name="Wilson R.K."/>
        </authorList>
    </citation>
    <scope>NUCLEOTIDE SEQUENCE [LARGE SCALE GENOMIC DNA]</scope>
    <source>
        <strain evidence="8">PB4641</strain>
    </source>
</reference>
<comment type="similarity">
    <text evidence="2">Belongs to the CD36 family.</text>
</comment>